<dbReference type="InterPro" id="IPR036271">
    <property type="entry name" value="Tet_transcr_reg_TetR-rel_C_sf"/>
</dbReference>
<dbReference type="SUPFAM" id="SSF48498">
    <property type="entry name" value="Tetracyclin repressor-like, C-terminal domain"/>
    <property type="match status" value="1"/>
</dbReference>
<dbReference type="PANTHER" id="PTHR30055:SF151">
    <property type="entry name" value="TRANSCRIPTIONAL REGULATORY PROTEIN"/>
    <property type="match status" value="1"/>
</dbReference>
<name>A0A4R0INE2_9ACTN</name>
<keyword evidence="2" id="KW-0238">DNA-binding</keyword>
<evidence type="ECO:0000256" key="1">
    <source>
        <dbReference type="ARBA" id="ARBA00023015"/>
    </source>
</evidence>
<dbReference type="InterPro" id="IPR009057">
    <property type="entry name" value="Homeodomain-like_sf"/>
</dbReference>
<dbReference type="Gene3D" id="1.10.357.10">
    <property type="entry name" value="Tetracycline Repressor, domain 2"/>
    <property type="match status" value="1"/>
</dbReference>
<dbReference type="InterPro" id="IPR050109">
    <property type="entry name" value="HTH-type_TetR-like_transc_reg"/>
</dbReference>
<dbReference type="GO" id="GO:0003700">
    <property type="term" value="F:DNA-binding transcription factor activity"/>
    <property type="evidence" value="ECO:0007669"/>
    <property type="project" value="TreeGrafter"/>
</dbReference>
<keyword evidence="5" id="KW-1185">Reference proteome</keyword>
<sequence>MAKVGRPARLNRERIVEAALETGLDTLTMRELATRLEVSHSALYRWVRDRDELFDLVSEVMVGRILPEKEPTPDSWRDWLAELAWSMHDEFLSVPGYAARVAAPHRHNPVSYGLLRDRATLAFELAGADGELAVQSWHIFSIGVITWLGAQQGAHDFGPTQPRFDLYLDTLLRGLPARLPVEHPSGPPGRRD</sequence>
<dbReference type="InterPro" id="IPR001387">
    <property type="entry name" value="Cro/C1-type_HTH"/>
</dbReference>
<organism evidence="4 5">
    <name type="scientific">Kribbella sindirgiensis</name>
    <dbReference type="NCBI Taxonomy" id="1124744"/>
    <lineage>
        <taxon>Bacteria</taxon>
        <taxon>Bacillati</taxon>
        <taxon>Actinomycetota</taxon>
        <taxon>Actinomycetes</taxon>
        <taxon>Propionibacteriales</taxon>
        <taxon>Kribbellaceae</taxon>
        <taxon>Kribbella</taxon>
    </lineage>
</organism>
<dbReference type="PANTHER" id="PTHR30055">
    <property type="entry name" value="HTH-TYPE TRANSCRIPTIONAL REGULATOR RUTR"/>
    <property type="match status" value="1"/>
</dbReference>
<dbReference type="AlphaFoldDB" id="A0A4R0INE2"/>
<gene>
    <name evidence="4" type="ORF">E0H50_14865</name>
</gene>
<keyword evidence="1" id="KW-0805">Transcription regulation</keyword>
<dbReference type="GO" id="GO:0000976">
    <property type="term" value="F:transcription cis-regulatory region binding"/>
    <property type="evidence" value="ECO:0007669"/>
    <property type="project" value="TreeGrafter"/>
</dbReference>
<dbReference type="EMBL" id="SJKA01000004">
    <property type="protein sequence ID" value="TCC35141.1"/>
    <property type="molecule type" value="Genomic_DNA"/>
</dbReference>
<dbReference type="SUPFAM" id="SSF46689">
    <property type="entry name" value="Homeodomain-like"/>
    <property type="match status" value="1"/>
</dbReference>
<dbReference type="OrthoDB" id="2570341at2"/>
<comment type="caution">
    <text evidence="4">The sequence shown here is derived from an EMBL/GenBank/DDBJ whole genome shotgun (WGS) entry which is preliminary data.</text>
</comment>
<protein>
    <submittedName>
        <fullName evidence="4">TetR family transcriptional regulator</fullName>
    </submittedName>
</protein>
<dbReference type="CDD" id="cd00093">
    <property type="entry name" value="HTH_XRE"/>
    <property type="match status" value="1"/>
</dbReference>
<dbReference type="Proteomes" id="UP000292695">
    <property type="component" value="Unassembled WGS sequence"/>
</dbReference>
<evidence type="ECO:0000313" key="4">
    <source>
        <dbReference type="EMBL" id="TCC35141.1"/>
    </source>
</evidence>
<accession>A0A4R0INE2</accession>
<dbReference type="RefSeq" id="WP_131288425.1">
    <property type="nucleotide sequence ID" value="NZ_SJKA01000004.1"/>
</dbReference>
<keyword evidence="3" id="KW-0804">Transcription</keyword>
<evidence type="ECO:0000256" key="3">
    <source>
        <dbReference type="ARBA" id="ARBA00023163"/>
    </source>
</evidence>
<reference evidence="4 5" key="1">
    <citation type="submission" date="2019-02" db="EMBL/GenBank/DDBJ databases">
        <title>Kribbella capetownensis sp. nov. and Kribbella speibonae sp. nov., isolated from soil.</title>
        <authorList>
            <person name="Curtis S.M."/>
            <person name="Norton I."/>
            <person name="Everest G.J."/>
            <person name="Meyers P.R."/>
        </authorList>
    </citation>
    <scope>NUCLEOTIDE SEQUENCE [LARGE SCALE GENOMIC DNA]</scope>
    <source>
        <strain evidence="4 5">DSM 27082</strain>
    </source>
</reference>
<proteinExistence type="predicted"/>
<evidence type="ECO:0000313" key="5">
    <source>
        <dbReference type="Proteomes" id="UP000292695"/>
    </source>
</evidence>
<evidence type="ECO:0000256" key="2">
    <source>
        <dbReference type="ARBA" id="ARBA00023125"/>
    </source>
</evidence>